<dbReference type="Pfam" id="PF13173">
    <property type="entry name" value="AAA_14"/>
    <property type="match status" value="1"/>
</dbReference>
<dbReference type="InterPro" id="IPR025420">
    <property type="entry name" value="DUF4143"/>
</dbReference>
<proteinExistence type="predicted"/>
<dbReference type="AlphaFoldDB" id="B7ARY3"/>
<dbReference type="PANTHER" id="PTHR33295">
    <property type="entry name" value="ATPASE"/>
    <property type="match status" value="1"/>
</dbReference>
<reference evidence="3 4" key="2">
    <citation type="submission" date="2008-11" db="EMBL/GenBank/DDBJ databases">
        <authorList>
            <person name="Fulton L."/>
            <person name="Clifton S."/>
            <person name="Fulton B."/>
            <person name="Xu J."/>
            <person name="Minx P."/>
            <person name="Pepin K.H."/>
            <person name="Johnson M."/>
            <person name="Bhonagiri V."/>
            <person name="Nash W.E."/>
            <person name="Mardis E.R."/>
            <person name="Wilson R.K."/>
        </authorList>
    </citation>
    <scope>NUCLEOTIDE SEQUENCE [LARGE SCALE GENOMIC DNA]</scope>
    <source>
        <strain evidence="3 4">ATCC 43243</strain>
    </source>
</reference>
<evidence type="ECO:0000313" key="3">
    <source>
        <dbReference type="EMBL" id="EEC57329.1"/>
    </source>
</evidence>
<evidence type="ECO:0000313" key="4">
    <source>
        <dbReference type="Proteomes" id="UP000003136"/>
    </source>
</evidence>
<dbReference type="Proteomes" id="UP000003136">
    <property type="component" value="Unassembled WGS sequence"/>
</dbReference>
<dbReference type="InterPro" id="IPR027417">
    <property type="entry name" value="P-loop_NTPase"/>
</dbReference>
<evidence type="ECO:0000259" key="2">
    <source>
        <dbReference type="Pfam" id="PF13635"/>
    </source>
</evidence>
<feature type="domain" description="AAA" evidence="1">
    <location>
        <begin position="23"/>
        <end position="133"/>
    </location>
</feature>
<sequence length="426" mass="48897">MQQGNYKKRITCKKWSRKRPLFFENMAYFNFDGNAGLQSVFEYDFDVKRIVDELGSIIYGDTIEPGRTLVVFDGIQDCPRAIQSLKYFCENMPKLHIIAAGSLLGVALRQEGVSFPVGKVDRIDMYPMSFEEFVNADGGGKYIDGVCKLRCEREIPELYTVPLEKYLKNYYIVGGMPEAVQVWVDTHDYSAVEEVQDRILRDYADDFGKHTNADTANKVRLIWNAIPSQIARDNNKFIFSHVKQGARAKDLEDALEWLVSAGIAYKLNMVPDPELPLAGMADSTYFKVYMSDVGLLRRKSNVNYRTIIDGDVSYIHFKGALTENYIMTQLKYMGIESYFWRTKADAEVDFITDYEGILLPIEVKSADNTKAKSLHIFCKRYNPRMAVRTSLKNVGDNIDGDTHVWSIPLYTIFRLKEYVAHEMGWE</sequence>
<dbReference type="HOGENOM" id="CLU_047370_0_0_9"/>
<dbReference type="eggNOG" id="COG1373">
    <property type="taxonomic scope" value="Bacteria"/>
</dbReference>
<dbReference type="EMBL" id="ABVQ01000036">
    <property type="protein sequence ID" value="EEC57329.1"/>
    <property type="molecule type" value="Genomic_DNA"/>
</dbReference>
<dbReference type="InterPro" id="IPR041682">
    <property type="entry name" value="AAA_14"/>
</dbReference>
<organism evidence="3 4">
    <name type="scientific">[Bacteroides] pectinophilus ATCC 43243</name>
    <dbReference type="NCBI Taxonomy" id="483218"/>
    <lineage>
        <taxon>Bacteria</taxon>
        <taxon>Bacillati</taxon>
        <taxon>Bacillota</taxon>
        <taxon>Clostridia</taxon>
        <taxon>Eubacteriales</taxon>
    </lineage>
</organism>
<dbReference type="Pfam" id="PF13635">
    <property type="entry name" value="DUF4143"/>
    <property type="match status" value="1"/>
</dbReference>
<dbReference type="PANTHER" id="PTHR33295:SF7">
    <property type="entry name" value="ATPASE"/>
    <property type="match status" value="1"/>
</dbReference>
<evidence type="ECO:0008006" key="5">
    <source>
        <dbReference type="Google" id="ProtNLM"/>
    </source>
</evidence>
<accession>B7ARY3</accession>
<protein>
    <recommendedName>
        <fullName evidence="5">DUF4143 domain-containing protein</fullName>
    </recommendedName>
</protein>
<reference evidence="3 4" key="1">
    <citation type="submission" date="2008-11" db="EMBL/GenBank/DDBJ databases">
        <title>Draft genome sequence of Bacteroides pectinophilus (ATCC 43243).</title>
        <authorList>
            <person name="Sudarsanam P."/>
            <person name="Ley R."/>
            <person name="Guruge J."/>
            <person name="Turnbaugh P.J."/>
            <person name="Mahowald M."/>
            <person name="Liep D."/>
            <person name="Gordon J."/>
        </authorList>
    </citation>
    <scope>NUCLEOTIDE SEQUENCE [LARGE SCALE GENOMIC DNA]</scope>
    <source>
        <strain evidence="3 4">ATCC 43243</strain>
    </source>
</reference>
<comment type="caution">
    <text evidence="3">The sequence shown here is derived from an EMBL/GenBank/DDBJ whole genome shotgun (WGS) entry which is preliminary data.</text>
</comment>
<dbReference type="STRING" id="483218.BACPEC_01837"/>
<feature type="domain" description="DUF4143" evidence="2">
    <location>
        <begin position="205"/>
        <end position="365"/>
    </location>
</feature>
<keyword evidence="4" id="KW-1185">Reference proteome</keyword>
<gene>
    <name evidence="3" type="ORF">BACPEC_01837</name>
</gene>
<dbReference type="SUPFAM" id="SSF52540">
    <property type="entry name" value="P-loop containing nucleoside triphosphate hydrolases"/>
    <property type="match status" value="1"/>
</dbReference>
<evidence type="ECO:0000259" key="1">
    <source>
        <dbReference type="Pfam" id="PF13173"/>
    </source>
</evidence>
<name>B7ARY3_9FIRM</name>